<accession>A0A851GJW9</accession>
<proteinExistence type="predicted"/>
<evidence type="ECO:0000259" key="1">
    <source>
        <dbReference type="Pfam" id="PF17128"/>
    </source>
</evidence>
<comment type="caution">
    <text evidence="3">The sequence shown here is derived from an EMBL/GenBank/DDBJ whole genome shotgun (WGS) entry which is preliminary data.</text>
</comment>
<reference evidence="3 4" key="1">
    <citation type="submission" date="2020-07" db="EMBL/GenBank/DDBJ databases">
        <title>Roseicoccus Jingziensis gen. nov., sp. nov., isolated from coastal seawater.</title>
        <authorList>
            <person name="Feng X."/>
        </authorList>
    </citation>
    <scope>NUCLEOTIDE SEQUENCE [LARGE SCALE GENOMIC DNA]</scope>
    <source>
        <strain evidence="3 4">N1E253</strain>
    </source>
</reference>
<evidence type="ECO:0000259" key="2">
    <source>
        <dbReference type="Pfam" id="PF22256"/>
    </source>
</evidence>
<sequence length="568" mass="64281">MASISQPPESILKQNLTLPYFAPEPLSELPLVYQRDHLFPYTSYGSTQSTPSQRQFELLVLENAAVRVSICPELGGRVMSYLDKSTGKELLFSNPVVKPTRILPIWGFISGGIEFNFPIAHSPTSIARVGHTTGSTQTADGNYHYVRVGEREARTGMEWVVELGLCGDHPALIQRTALRNPSSKAHPWMMWTNCAVPSTPHTEFIFPSGKTLCHNSQLTEIQWPSAECNWEKNIHEMTGFFWQSSRDYSFGVYHHDTDSGLIHLADPKQVPGKKLWTYGHGTDSEWAKESTDGLLSYSEIQSGPLCDQGQKPLFPPGVEMRFEEYWLPARRRDDFNALELPTLDLPIWSKQEPWLGYKHSPWQSAWEAFIAGKGKLPDNARSRIPTGLDLESSLRTNKSADAKEALALWLIGQQRHNEALDLLLPLKHSSAQRLVGLILWKTRNETKQALKHLRRGPMHDPVAVTELDQLLEQLHLHGERATLLHAARPHRLIVERQAQLALIQGKPEQTLKILTNTIWPREHQRYVRSDLWNQACQLLGNNWPVPNSLGEDSLASFGAYWSDEKASI</sequence>
<organism evidence="3 4">
    <name type="scientific">Oceaniferula marina</name>
    <dbReference type="NCBI Taxonomy" id="2748318"/>
    <lineage>
        <taxon>Bacteria</taxon>
        <taxon>Pseudomonadati</taxon>
        <taxon>Verrucomicrobiota</taxon>
        <taxon>Verrucomicrobiia</taxon>
        <taxon>Verrucomicrobiales</taxon>
        <taxon>Verrucomicrobiaceae</taxon>
        <taxon>Oceaniferula</taxon>
    </lineage>
</organism>
<dbReference type="Pfam" id="PF22256">
    <property type="entry name" value="BDI_1685-like_C"/>
    <property type="match status" value="1"/>
</dbReference>
<protein>
    <submittedName>
        <fullName evidence="3">DUF5107 domain-containing protein</fullName>
    </submittedName>
</protein>
<dbReference type="EMBL" id="JACBAZ010000001">
    <property type="protein sequence ID" value="NWK54464.1"/>
    <property type="molecule type" value="Genomic_DNA"/>
</dbReference>
<dbReference type="InterPro" id="IPR033396">
    <property type="entry name" value="DUF5107"/>
</dbReference>
<dbReference type="Proteomes" id="UP000557872">
    <property type="component" value="Unassembled WGS sequence"/>
</dbReference>
<dbReference type="Pfam" id="PF17128">
    <property type="entry name" value="DUF5107"/>
    <property type="match status" value="1"/>
</dbReference>
<evidence type="ECO:0000313" key="3">
    <source>
        <dbReference type="EMBL" id="NWK54464.1"/>
    </source>
</evidence>
<feature type="domain" description="BDI-1685-like C-terminal" evidence="2">
    <location>
        <begin position="405"/>
        <end position="534"/>
    </location>
</feature>
<name>A0A851GJW9_9BACT</name>
<dbReference type="RefSeq" id="WP_178930990.1">
    <property type="nucleotide sequence ID" value="NZ_JACBAZ010000001.1"/>
</dbReference>
<feature type="domain" description="DUF5107" evidence="1">
    <location>
        <begin position="37"/>
        <end position="328"/>
    </location>
</feature>
<dbReference type="InterPro" id="IPR053983">
    <property type="entry name" value="BDI_1685-like_C"/>
</dbReference>
<gene>
    <name evidence="3" type="ORF">HW115_02500</name>
</gene>
<keyword evidence="4" id="KW-1185">Reference proteome</keyword>
<dbReference type="AlphaFoldDB" id="A0A851GJW9"/>
<evidence type="ECO:0000313" key="4">
    <source>
        <dbReference type="Proteomes" id="UP000557872"/>
    </source>
</evidence>